<reference evidence="3 4" key="1">
    <citation type="submission" date="2019-11" db="EMBL/GenBank/DDBJ databases">
        <title>Draft Genome Sequence of Plant Growth-Promoting Rhizosphere-Associated Bacteria.</title>
        <authorList>
            <person name="Vasilyev I.Y."/>
            <person name="Radchenko V."/>
            <person name="Ilnitskaya E.V."/>
        </authorList>
    </citation>
    <scope>NUCLEOTIDE SEQUENCE [LARGE SCALE GENOMIC DNA]</scope>
    <source>
        <strain evidence="3 4">VRA_9sq_n</strain>
    </source>
</reference>
<name>A0A6N7TTW3_9BIFI</name>
<dbReference type="SUPFAM" id="SSF49785">
    <property type="entry name" value="Galactose-binding domain-like"/>
    <property type="match status" value="2"/>
</dbReference>
<keyword evidence="1" id="KW-0812">Transmembrane</keyword>
<keyword evidence="1" id="KW-0472">Membrane</keyword>
<dbReference type="GO" id="GO:0005975">
    <property type="term" value="P:carbohydrate metabolic process"/>
    <property type="evidence" value="ECO:0007669"/>
    <property type="project" value="InterPro"/>
</dbReference>
<dbReference type="Gene3D" id="1.20.1270.70">
    <property type="entry name" value="Designed single chain three-helix bundle"/>
    <property type="match status" value="2"/>
</dbReference>
<evidence type="ECO:0000256" key="1">
    <source>
        <dbReference type="SAM" id="Phobius"/>
    </source>
</evidence>
<dbReference type="Pfam" id="PF07554">
    <property type="entry name" value="FIVAR"/>
    <property type="match status" value="3"/>
</dbReference>
<dbReference type="InterPro" id="IPR008979">
    <property type="entry name" value="Galactose-bd-like_sf"/>
</dbReference>
<dbReference type="PROSITE" id="PS50022">
    <property type="entry name" value="FA58C_3"/>
    <property type="match status" value="1"/>
</dbReference>
<comment type="caution">
    <text evidence="3">The sequence shown here is derived from an EMBL/GenBank/DDBJ whole genome shotgun (WGS) entry which is preliminary data.</text>
</comment>
<dbReference type="Proteomes" id="UP000436357">
    <property type="component" value="Unassembled WGS sequence"/>
</dbReference>
<dbReference type="SUPFAM" id="SSF48208">
    <property type="entry name" value="Six-hairpin glycosidases"/>
    <property type="match status" value="1"/>
</dbReference>
<dbReference type="InterPro" id="IPR013783">
    <property type="entry name" value="Ig-like_fold"/>
</dbReference>
<dbReference type="Gene3D" id="2.60.40.10">
    <property type="entry name" value="Immunoglobulins"/>
    <property type="match status" value="1"/>
</dbReference>
<evidence type="ECO:0000259" key="2">
    <source>
        <dbReference type="PROSITE" id="PS50022"/>
    </source>
</evidence>
<evidence type="ECO:0000313" key="4">
    <source>
        <dbReference type="Proteomes" id="UP000436357"/>
    </source>
</evidence>
<dbReference type="Pfam" id="PF22352">
    <property type="entry name" value="K319L-like_PKD"/>
    <property type="match status" value="1"/>
</dbReference>
<feature type="transmembrane region" description="Helical" evidence="1">
    <location>
        <begin position="43"/>
        <end position="63"/>
    </location>
</feature>
<dbReference type="Gene3D" id="2.60.120.260">
    <property type="entry name" value="Galactose-binding domain-like"/>
    <property type="match status" value="3"/>
</dbReference>
<dbReference type="InterPro" id="IPR011081">
    <property type="entry name" value="Big_4"/>
</dbReference>
<dbReference type="Gene3D" id="1.50.10.10">
    <property type="match status" value="1"/>
</dbReference>
<sequence length="1965" mass="215217">MLGKLLGIGLCRFTVMWIVAWLDCKCVRKERGMYKLSKGLTSLVVAFAAVATLATGGVLPAAATEHSSANAEIGYPHFGGVDNPIPASGQAYDPSAGYLSKVFDKDLSQGAGTDTDHDFWIDRILTRKGDQPTGKGTNDAGTYTYEGADTNQYLFSRGRAAYMRTHEPSVFGFGGEVAYKDTISSKGAFTVDFYKGQQKLTVHEVADKRKQTPSYWRGSFETNDPSLSMELVKYITNDNVLVAQYRIINKGGANDVTLRATSPLASVENGDELTGVVKTNRDLTTVYPRFSGSGMRPEDGYLTADLHLSSNSEQTGKIQLGLLAEELPSSKQQYDRVRSQTPEESYKAHVTAYNKWWADNIPYIQTPEPNIDKTVFYRWWLSRFNFIDANMPGNTYQFPAAIEGVLGYNNSIVLTTCMFINDLKYLRDPTYAYGSWVAAGETSKSRQYVDNPGGTSWNNSYTQYITDAAWESFKVHGGPADIAAAIGTYGRNDVNALIGAKNSSFNRNGNKLIDWDWASMTGNDSDAVSFFEHEREPMDRAESAWVWANAKAASEAFATAGNSEGAEAMSRTADEIRSQILGQLWNPDTKLIQHKFIGEHKGQFAKWKENNNYYPYAAGLMPAQGDADYKDDYESALRLFADADEFPVFPFYTANQKDVKARAEANLGKTYSNNFSVINSVPLFRIYAQGIRRYHASDKGYISKEMFKKLLYWNAFAHYQGGDNRYPDQNEFWNTATAEHGGRIDYRSWIHHTQLGTTNWTLIEDVAGLVPRQDSTIELNPIAIPGWNYFTINNLSYHGQDMTIVWDRDGSHYHGPAGFSLYLSGRRVMTSDKLTHVLYDAHTGKARLGDQADPSATLVVLDRESLAEAKNVTYSADSRVTDIFAKAGRNIDPRAIDRNDLARGAQVKASFEAPNQPAGAAVDGSTINEPFWGTAGSPNATDSLEVSLAGQSTVDEIRLYFYKTAANFTIQGYAEPTMYRLEYQDAAGQWKQIGQQYRSPNVPEANYNLIRFPAIQTGKLRVTFTHAPGARTGLKEIEAYHTGIPAPTAENQPPSVQAYVSKISSQGAQLSGVVKDDGMPFGRLTTNWTQVSGPGKATFADPSSPTTTVKFNLEGDYVLRLTASDGQKESHADVRVHGVPSDGLFNTAPQAKATASYTNGYLPSGNVKVVNDGNTSNDSGTPNLSWNNWGDPHTGEEPWLQLQWPGQVPLSKASLYFWTDNGGVPMARSWKLQYHDTASGNWRDVQLRSGSVYGVDRDGPNTVLFDQVDTDGIRAVFPKGAVVGVSEFEAYAEDPLTVPDLDLPTEVGHVPQLPSKVEVAYGGGWRRNLTVLWPQITKDMVSSEGEFKLTGTVIGASQKSTATVWVRSDLHSPFINGIEPSEQTVYTGSDRTLLRLPSTVTGIYNNGVHKSGLPVTWDAQQVAAIDLQRPGDYSVEGTVPDVAAGTRAKLTVHVADRYHKEVGWVEKSATSSVSAEASWSPAQGKLNDGIVVDDTWPSEDDADVNAKVWGSWGAAVDGMYAEYDWPHKITIDSSRVQFWANFRTVNDSKGGLEIPRNWKIQYLDENGKFRDVEHARYATVRNDPAHHATDHGGWSTAEFTPVYTDKLRLVLDPHQGTGTFGVAVAEWQVHAPDQAEKVDKTNLANLVKEAAAIQEEEYTPGTWGDFSSALKGAQTVLDDAKATQKDVDNAFNKLAATQQALTKRANKEHLTEAINQAGSIKQSDYTEDTVAALRTALDKARGVQLDPEAGQAAVDAATATLQQAIKGLKSKASVRPAADKRTLQKAVNEADTLQEKAYTAQSWQGFSKALSRAKGVLNDESATQEQVDRAVSDLVQAQASLQALNADDHGSAKVDKSRLKAVLDQAGKLQPIAGSPGLSERLARAVAGARKVMADPHATQAQVDAAISELEGLLHEVADFQKQTDRKTGTLTSTGVAVRVLVLSAAALLLAGAVAILWNRRRTER</sequence>
<dbReference type="InterPro" id="IPR000421">
    <property type="entry name" value="FA58C"/>
</dbReference>
<proteinExistence type="predicted"/>
<keyword evidence="1" id="KW-1133">Transmembrane helix</keyword>
<evidence type="ECO:0000313" key="3">
    <source>
        <dbReference type="EMBL" id="MSD90786.1"/>
    </source>
</evidence>
<dbReference type="InterPro" id="IPR012341">
    <property type="entry name" value="6hp_glycosidase-like_sf"/>
</dbReference>
<dbReference type="OrthoDB" id="231241at2"/>
<protein>
    <recommendedName>
        <fullName evidence="2">F5/8 type C domain-containing protein</fullName>
    </recommendedName>
</protein>
<dbReference type="Pfam" id="PF07532">
    <property type="entry name" value="Big_4"/>
    <property type="match status" value="2"/>
</dbReference>
<accession>A0A6N7TTW3</accession>
<organism evidence="3 4">
    <name type="scientific">Bifidobacterium asteroides</name>
    <dbReference type="NCBI Taxonomy" id="1684"/>
    <lineage>
        <taxon>Bacteria</taxon>
        <taxon>Bacillati</taxon>
        <taxon>Actinomycetota</taxon>
        <taxon>Actinomycetes</taxon>
        <taxon>Bifidobacteriales</taxon>
        <taxon>Bifidobacteriaceae</taxon>
        <taxon>Bifidobacterium</taxon>
    </lineage>
</organism>
<feature type="transmembrane region" description="Helical" evidence="1">
    <location>
        <begin position="1936"/>
        <end position="1958"/>
    </location>
</feature>
<feature type="transmembrane region" description="Helical" evidence="1">
    <location>
        <begin position="6"/>
        <end position="22"/>
    </location>
</feature>
<dbReference type="Pfam" id="PF22633">
    <property type="entry name" value="F5_F8_type_C_2"/>
    <property type="match status" value="1"/>
</dbReference>
<gene>
    <name evidence="3" type="ORF">GKC41_03810</name>
</gene>
<dbReference type="Gene3D" id="1.20.1270.90">
    <property type="entry name" value="AF1782-like"/>
    <property type="match status" value="1"/>
</dbReference>
<feature type="domain" description="F5/8 type C" evidence="2">
    <location>
        <begin position="888"/>
        <end position="1042"/>
    </location>
</feature>
<dbReference type="InterPro" id="IPR008928">
    <property type="entry name" value="6-hairpin_glycosidase_sf"/>
</dbReference>
<dbReference type="EMBL" id="WKKW01000001">
    <property type="protein sequence ID" value="MSD90786.1"/>
    <property type="molecule type" value="Genomic_DNA"/>
</dbReference>